<evidence type="ECO:0000256" key="1">
    <source>
        <dbReference type="SAM" id="Phobius"/>
    </source>
</evidence>
<dbReference type="PROSITE" id="PS50132">
    <property type="entry name" value="RGS"/>
    <property type="match status" value="1"/>
</dbReference>
<protein>
    <recommendedName>
        <fullName evidence="2">RGS domain-containing protein</fullName>
    </recommendedName>
</protein>
<keyword evidence="1" id="KW-0812">Transmembrane</keyword>
<dbReference type="SUPFAM" id="SSF48097">
    <property type="entry name" value="Regulator of G-protein signaling, RGS"/>
    <property type="match status" value="1"/>
</dbReference>
<keyword evidence="1" id="KW-1133">Transmembrane helix</keyword>
<dbReference type="PANTHER" id="PTHR10845:SF192">
    <property type="entry name" value="DOUBLE HIT, ISOFORM B"/>
    <property type="match status" value="1"/>
</dbReference>
<feature type="transmembrane region" description="Helical" evidence="1">
    <location>
        <begin position="125"/>
        <end position="144"/>
    </location>
</feature>
<name>A0AAV7EDG1_ARIFI</name>
<sequence>MGRCAPEGGCPSDYVAVIVAILSVVVLLARAILPFMVYKVPRAYCSGFWLLIVQVIASVNFLLSLVMSFNYLKFGHRQPWESCYLWAVWFEGPLGFGLLLCCRIVQAFQLYFLFVRRRLPPVKSYVLLTLIHFPWIGAAAFIHIKRPMSPLCHLKSSQWSVPVACLHALYILVLVGITRAIRHIEFRFQEFNDLLMGVLISAFSIGTWVAAYITNEVHEDIQWLQVVSRFLLLVTASILVLAFFSVSTTHPLLSQMSLRKRESEEFDTMGRALGIPDSGLLIPTSNTLDIDLSEPLEKLLWNKRFRQSFMKFADSCLAGESVHFYDEVHELGKIPIDDPVRRVYMSRHIIDKYIESGSEMEINISHQVRQEILGTQDLAHPDLFNSALTEVIQLLKMNLVRDYWSSLFFMKFKEELQKQSQSNELTEQLVGWDYSPRLSSVISVDDPFQQEHPQRGYDHKYDNLDLESKLSV</sequence>
<dbReference type="SMART" id="SM00315">
    <property type="entry name" value="RGS"/>
    <property type="match status" value="1"/>
</dbReference>
<dbReference type="EMBL" id="JAINDJ010000005">
    <property type="protein sequence ID" value="KAG9446334.1"/>
    <property type="molecule type" value="Genomic_DNA"/>
</dbReference>
<dbReference type="InterPro" id="IPR036305">
    <property type="entry name" value="RGS_sf"/>
</dbReference>
<feature type="transmembrane region" description="Helical" evidence="1">
    <location>
        <begin position="159"/>
        <end position="181"/>
    </location>
</feature>
<accession>A0AAV7EDG1</accession>
<dbReference type="InterPro" id="IPR044926">
    <property type="entry name" value="RGS_subdomain_2"/>
</dbReference>
<organism evidence="3 4">
    <name type="scientific">Aristolochia fimbriata</name>
    <name type="common">White veined hardy Dutchman's pipe vine</name>
    <dbReference type="NCBI Taxonomy" id="158543"/>
    <lineage>
        <taxon>Eukaryota</taxon>
        <taxon>Viridiplantae</taxon>
        <taxon>Streptophyta</taxon>
        <taxon>Embryophyta</taxon>
        <taxon>Tracheophyta</taxon>
        <taxon>Spermatophyta</taxon>
        <taxon>Magnoliopsida</taxon>
        <taxon>Magnoliidae</taxon>
        <taxon>Piperales</taxon>
        <taxon>Aristolochiaceae</taxon>
        <taxon>Aristolochia</taxon>
    </lineage>
</organism>
<feature type="domain" description="RGS" evidence="2">
    <location>
        <begin position="295"/>
        <end position="413"/>
    </location>
</feature>
<feature type="transmembrane region" description="Helical" evidence="1">
    <location>
        <begin position="48"/>
        <end position="72"/>
    </location>
</feature>
<feature type="transmembrane region" description="Helical" evidence="1">
    <location>
        <begin position="226"/>
        <end position="253"/>
    </location>
</feature>
<evidence type="ECO:0000313" key="3">
    <source>
        <dbReference type="EMBL" id="KAG9446334.1"/>
    </source>
</evidence>
<evidence type="ECO:0000259" key="2">
    <source>
        <dbReference type="PROSITE" id="PS50132"/>
    </source>
</evidence>
<evidence type="ECO:0000313" key="4">
    <source>
        <dbReference type="Proteomes" id="UP000825729"/>
    </source>
</evidence>
<feature type="transmembrane region" description="Helical" evidence="1">
    <location>
        <begin position="92"/>
        <end position="113"/>
    </location>
</feature>
<dbReference type="Gene3D" id="1.10.167.10">
    <property type="entry name" value="Regulator of G-protein Signalling 4, domain 2"/>
    <property type="match status" value="1"/>
</dbReference>
<dbReference type="InterPro" id="IPR016137">
    <property type="entry name" value="RGS"/>
</dbReference>
<keyword evidence="1" id="KW-0472">Membrane</keyword>
<gene>
    <name evidence="3" type="ORF">H6P81_012462</name>
</gene>
<reference evidence="3 4" key="1">
    <citation type="submission" date="2021-07" db="EMBL/GenBank/DDBJ databases">
        <title>The Aristolochia fimbriata genome: insights into angiosperm evolution, floral development and chemical biosynthesis.</title>
        <authorList>
            <person name="Jiao Y."/>
        </authorList>
    </citation>
    <scope>NUCLEOTIDE SEQUENCE [LARGE SCALE GENOMIC DNA]</scope>
    <source>
        <strain evidence="3">IBCAS-2021</strain>
        <tissue evidence="3">Leaf</tissue>
    </source>
</reference>
<dbReference type="Pfam" id="PF00615">
    <property type="entry name" value="RGS"/>
    <property type="match status" value="1"/>
</dbReference>
<comment type="caution">
    <text evidence="3">The sequence shown here is derived from an EMBL/GenBank/DDBJ whole genome shotgun (WGS) entry which is preliminary data.</text>
</comment>
<dbReference type="AlphaFoldDB" id="A0AAV7EDG1"/>
<keyword evidence="4" id="KW-1185">Reference proteome</keyword>
<feature type="transmembrane region" description="Helical" evidence="1">
    <location>
        <begin position="193"/>
        <end position="214"/>
    </location>
</feature>
<proteinExistence type="predicted"/>
<feature type="transmembrane region" description="Helical" evidence="1">
    <location>
        <begin position="14"/>
        <end position="36"/>
    </location>
</feature>
<dbReference type="PANTHER" id="PTHR10845">
    <property type="entry name" value="REGULATOR OF G PROTEIN SIGNALING"/>
    <property type="match status" value="1"/>
</dbReference>
<dbReference type="Proteomes" id="UP000825729">
    <property type="component" value="Unassembled WGS sequence"/>
</dbReference>